<feature type="chain" id="PRO_5039492433" description="DUF5640 domain-containing protein" evidence="1">
    <location>
        <begin position="21"/>
        <end position="139"/>
    </location>
</feature>
<dbReference type="AlphaFoldDB" id="A0A0R1Z383"/>
<name>A0A0R1Z383_9LACO</name>
<dbReference type="Proteomes" id="UP000051010">
    <property type="component" value="Unassembled WGS sequence"/>
</dbReference>
<evidence type="ECO:0008006" key="4">
    <source>
        <dbReference type="Google" id="ProtNLM"/>
    </source>
</evidence>
<dbReference type="EMBL" id="AZFZ01000003">
    <property type="protein sequence ID" value="KRM45500.1"/>
    <property type="molecule type" value="Genomic_DNA"/>
</dbReference>
<gene>
    <name evidence="2" type="ORF">FD47_GL001327</name>
</gene>
<comment type="caution">
    <text evidence="2">The sequence shown here is derived from an EMBL/GenBank/DDBJ whole genome shotgun (WGS) entry which is preliminary data.</text>
</comment>
<keyword evidence="1" id="KW-0732">Signal</keyword>
<evidence type="ECO:0000313" key="2">
    <source>
        <dbReference type="EMBL" id="KRM45500.1"/>
    </source>
</evidence>
<protein>
    <recommendedName>
        <fullName evidence="4">DUF5640 domain-containing protein</fullName>
    </recommendedName>
</protein>
<proteinExistence type="predicted"/>
<dbReference type="RefSeq" id="WP_054732459.1">
    <property type="nucleotide sequence ID" value="NZ_AZFZ01000003.1"/>
</dbReference>
<sequence length="139" mass="15852">MKFWKPIVLSVAGLSLGLAAANPSQSQASARSIPTSLRGTWTGVYKTTNHGYPFTIKIVKYTLAQNNYKYHLKTTKNAKASNTFTLSSKPNKKGYWRFILTSSNDKMYLKRTTKNGRAALIRYSYDENHKPVVQYLYHH</sequence>
<reference evidence="2 3" key="1">
    <citation type="journal article" date="2015" name="Genome Announc.">
        <title>Expanding the biotechnology potential of lactobacilli through comparative genomics of 213 strains and associated genera.</title>
        <authorList>
            <person name="Sun Z."/>
            <person name="Harris H.M."/>
            <person name="McCann A."/>
            <person name="Guo C."/>
            <person name="Argimon S."/>
            <person name="Zhang W."/>
            <person name="Yang X."/>
            <person name="Jeffery I.B."/>
            <person name="Cooney J.C."/>
            <person name="Kagawa T.F."/>
            <person name="Liu W."/>
            <person name="Song Y."/>
            <person name="Salvetti E."/>
            <person name="Wrobel A."/>
            <person name="Rasinkangas P."/>
            <person name="Parkhill J."/>
            <person name="Rea M.C."/>
            <person name="O'Sullivan O."/>
            <person name="Ritari J."/>
            <person name="Douillard F.P."/>
            <person name="Paul Ross R."/>
            <person name="Yang R."/>
            <person name="Briner A.E."/>
            <person name="Felis G.E."/>
            <person name="de Vos W.M."/>
            <person name="Barrangou R."/>
            <person name="Klaenhammer T.R."/>
            <person name="Caufield P.W."/>
            <person name="Cui Y."/>
            <person name="Zhang H."/>
            <person name="O'Toole P.W."/>
        </authorList>
    </citation>
    <scope>NUCLEOTIDE SEQUENCE [LARGE SCALE GENOMIC DNA]</scope>
    <source>
        <strain evidence="2 3">DSM 18390</strain>
    </source>
</reference>
<evidence type="ECO:0000256" key="1">
    <source>
        <dbReference type="SAM" id="SignalP"/>
    </source>
</evidence>
<accession>A0A0R1Z383</accession>
<feature type="signal peptide" evidence="1">
    <location>
        <begin position="1"/>
        <end position="20"/>
    </location>
</feature>
<organism evidence="2 3">
    <name type="scientific">Lentilactobacillus parafarraginis DSM 18390 = JCM 14109</name>
    <dbReference type="NCBI Taxonomy" id="1423786"/>
    <lineage>
        <taxon>Bacteria</taxon>
        <taxon>Bacillati</taxon>
        <taxon>Bacillota</taxon>
        <taxon>Bacilli</taxon>
        <taxon>Lactobacillales</taxon>
        <taxon>Lactobacillaceae</taxon>
        <taxon>Lentilactobacillus</taxon>
    </lineage>
</organism>
<dbReference type="PATRIC" id="fig|1423786.4.peg.1425"/>
<evidence type="ECO:0000313" key="3">
    <source>
        <dbReference type="Proteomes" id="UP000051010"/>
    </source>
</evidence>